<dbReference type="Gene3D" id="3.30.2090.10">
    <property type="entry name" value="Multidrug efflux transporter AcrB TolC docking domain, DN and DC subdomains"/>
    <property type="match status" value="2"/>
</dbReference>
<protein>
    <submittedName>
        <fullName evidence="3">Multidrug efflux pump subunit AcrB</fullName>
    </submittedName>
</protein>
<feature type="transmembrane region" description="Helical" evidence="2">
    <location>
        <begin position="426"/>
        <end position="446"/>
    </location>
</feature>
<dbReference type="SUPFAM" id="SSF82693">
    <property type="entry name" value="Multidrug efflux transporter AcrB pore domain, PN1, PN2, PC1 and PC2 subdomains"/>
    <property type="match status" value="2"/>
</dbReference>
<accession>A0A327PYT4</accession>
<dbReference type="Gene3D" id="1.20.1640.10">
    <property type="entry name" value="Multidrug efflux transporter AcrB transmembrane domain"/>
    <property type="match status" value="2"/>
</dbReference>
<feature type="transmembrane region" description="Helical" evidence="2">
    <location>
        <begin position="1029"/>
        <end position="1050"/>
    </location>
</feature>
<feature type="transmembrane region" description="Helical" evidence="2">
    <location>
        <begin position="466"/>
        <end position="489"/>
    </location>
</feature>
<dbReference type="RefSeq" id="WP_111600488.1">
    <property type="nucleotide sequence ID" value="NZ_QLLL01000016.1"/>
</dbReference>
<keyword evidence="2" id="KW-1133">Transmembrane helix</keyword>
<feature type="compositionally biased region" description="Polar residues" evidence="1">
    <location>
        <begin position="1080"/>
        <end position="1091"/>
    </location>
</feature>
<dbReference type="PANTHER" id="PTHR32063">
    <property type="match status" value="1"/>
</dbReference>
<evidence type="ECO:0000256" key="1">
    <source>
        <dbReference type="SAM" id="MobiDB-lite"/>
    </source>
</evidence>
<dbReference type="EMBL" id="QLLL01000016">
    <property type="protein sequence ID" value="RAI97445.1"/>
    <property type="molecule type" value="Genomic_DNA"/>
</dbReference>
<evidence type="ECO:0000313" key="3">
    <source>
        <dbReference type="EMBL" id="RAI97445.1"/>
    </source>
</evidence>
<keyword evidence="2" id="KW-0472">Membrane</keyword>
<evidence type="ECO:0000256" key="2">
    <source>
        <dbReference type="SAM" id="Phobius"/>
    </source>
</evidence>
<reference evidence="3 4" key="1">
    <citation type="submission" date="2018-06" db="EMBL/GenBank/DDBJ databases">
        <title>Genomic Encyclopedia of Archaeal and Bacterial Type Strains, Phase II (KMG-II): from individual species to whole genera.</title>
        <authorList>
            <person name="Goeker M."/>
        </authorList>
    </citation>
    <scope>NUCLEOTIDE SEQUENCE [LARGE SCALE GENOMIC DNA]</scope>
    <source>
        <strain evidence="3 4">DSM 23857</strain>
    </source>
</reference>
<dbReference type="Gene3D" id="3.30.70.1440">
    <property type="entry name" value="Multidrug efflux transporter AcrB pore domain"/>
    <property type="match status" value="1"/>
</dbReference>
<dbReference type="Pfam" id="PF00873">
    <property type="entry name" value="ACR_tran"/>
    <property type="match status" value="1"/>
</dbReference>
<organism evidence="3 4">
    <name type="scientific">Chitinophaga skermanii</name>
    <dbReference type="NCBI Taxonomy" id="331697"/>
    <lineage>
        <taxon>Bacteria</taxon>
        <taxon>Pseudomonadati</taxon>
        <taxon>Bacteroidota</taxon>
        <taxon>Chitinophagia</taxon>
        <taxon>Chitinophagales</taxon>
        <taxon>Chitinophagaceae</taxon>
        <taxon>Chitinophaga</taxon>
    </lineage>
</organism>
<feature type="transmembrane region" description="Helical" evidence="2">
    <location>
        <begin position="949"/>
        <end position="971"/>
    </location>
</feature>
<feature type="region of interest" description="Disordered" evidence="1">
    <location>
        <begin position="1060"/>
        <end position="1091"/>
    </location>
</feature>
<dbReference type="PANTHER" id="PTHR32063:SF8">
    <property type="entry name" value="CATION EFFLUX PROTEIN"/>
    <property type="match status" value="1"/>
</dbReference>
<feature type="transmembrane region" description="Helical" evidence="2">
    <location>
        <begin position="551"/>
        <end position="571"/>
    </location>
</feature>
<keyword evidence="4" id="KW-1185">Reference proteome</keyword>
<comment type="caution">
    <text evidence="3">The sequence shown here is derived from an EMBL/GenBank/DDBJ whole genome shotgun (WGS) entry which is preliminary data.</text>
</comment>
<dbReference type="SUPFAM" id="SSF82714">
    <property type="entry name" value="Multidrug efflux transporter AcrB TolC docking domain, DN and DC subdomains"/>
    <property type="match status" value="2"/>
</dbReference>
<dbReference type="AlphaFoldDB" id="A0A327PYT4"/>
<feature type="transmembrane region" description="Helical" evidence="2">
    <location>
        <begin position="333"/>
        <end position="352"/>
    </location>
</feature>
<dbReference type="InterPro" id="IPR001036">
    <property type="entry name" value="Acrflvin-R"/>
</dbReference>
<proteinExistence type="predicted"/>
<feature type="transmembrane region" description="Helical" evidence="2">
    <location>
        <begin position="921"/>
        <end position="943"/>
    </location>
</feature>
<feature type="transmembrane region" description="Helical" evidence="2">
    <location>
        <begin position="12"/>
        <end position="29"/>
    </location>
</feature>
<gene>
    <name evidence="3" type="ORF">LX64_05116</name>
</gene>
<feature type="transmembrane region" description="Helical" evidence="2">
    <location>
        <begin position="896"/>
        <end position="914"/>
    </location>
</feature>
<dbReference type="GO" id="GO:0005886">
    <property type="term" value="C:plasma membrane"/>
    <property type="evidence" value="ECO:0007669"/>
    <property type="project" value="TreeGrafter"/>
</dbReference>
<name>A0A327PYT4_9BACT</name>
<dbReference type="SUPFAM" id="SSF82866">
    <property type="entry name" value="Multidrug efflux transporter AcrB transmembrane domain"/>
    <property type="match status" value="2"/>
</dbReference>
<sequence length="1091" mass="118147">MNLVKTALRKPIAVVVVVIGFLFFGIMSLRDIKIDIFPDLNLPAIYVSQPYGGMSPQQMEGFIATNYQNLFLYVSGIKDIETKNIQGLTMLKLTFYEGTNMAQAAAEVTAMANRAFASMPPGTQPPFIIRFDASTLPIGQLALSSPSRTNNELQDLAMTIVRPSFSRIPGLSSPAPFGGNSRTVVIKIDPALMRSHKLTPDQVVAAVKDNNQISPAGNVRIGNTTYLTPSNTVMRKISEFEDIPLVMGEGPTVFLKDIASIEDGADVTTSYAVINGKRSVYLPAIKTADASTWTVVNNLKKALPTIQTLLPEDVKLSFEFDQSTYVINSVKSLISEGAIGAILTGLMVLLFLGDRRSALIVILTIPISLLIGVMGLKLAGQTINIMTLSGLALAIGILVDMATVTIENIHQHLEMGKPKARAILDASLEISFPELLILLCILAVFAPSFTMSGVPKAMFLPLSLAIGFSMIAAYLIAQTFVPILANWILKDHSFKDHDKHPGTLAINDQSAESSLRDLNNEQKHEQKLGGFEKFKLRFMRLIQRLLGIRKWVITAYVVGIAAVIVLCVSLIGRDILPKINNGQFQLRLRAPVGTRLERSEEMLLTTLDVLKKQVGEKNIAISSSFIGTHPSTYSTNPIYLFMATSNEAVLQVNLAEDYKVNMDDFKEKLRNRLKQVMPEVKVSFEPIDLTDKVMSQGAPTPIEVAIMGKNLADSKPFAEKVMNEMKKIPYLRDVQISQPINYPAIRVNIDRVRAAQLGVSVTEIAKSLTAATSSSRFTEKNVWLDERNATSYFVQVAVPENEMASMQDLAAIPLSKDKARPSLGDVAELVPDTVVGEYDRVGPVRIISINANVHKKDLGTASTAIDAAIKRAGDPPRGISVEKRGLTSLLTETLDSLQSGLVVAIIVILLLLAANFQSFRLAIVIVSTIPAVLAGSLIMLLATGSTLNLQSYMGIIMSVGVSVANAILLVTNAETIRKRTKDAVLSATEGATLRLRPILMTSIAMVAGMIPMASGMGEAGDQTAPLGRAVIGGLIASTLASLLILPLIFASMQKKTTVDSASLDPSDEESKFHDEPTASIGHQTHQHALNN</sequence>
<dbReference type="PRINTS" id="PR00702">
    <property type="entry name" value="ACRIFLAVINRP"/>
</dbReference>
<dbReference type="Gene3D" id="3.30.70.1320">
    <property type="entry name" value="Multidrug efflux transporter AcrB pore domain like"/>
    <property type="match status" value="1"/>
</dbReference>
<dbReference type="Gene3D" id="3.30.70.1430">
    <property type="entry name" value="Multidrug efflux transporter AcrB pore domain"/>
    <property type="match status" value="2"/>
</dbReference>
<feature type="transmembrane region" description="Helical" evidence="2">
    <location>
        <begin position="385"/>
        <end position="406"/>
    </location>
</feature>
<feature type="transmembrane region" description="Helical" evidence="2">
    <location>
        <begin position="359"/>
        <end position="379"/>
    </location>
</feature>
<feature type="transmembrane region" description="Helical" evidence="2">
    <location>
        <begin position="998"/>
        <end position="1017"/>
    </location>
</feature>
<dbReference type="OrthoDB" id="9758234at2"/>
<dbReference type="GO" id="GO:0042910">
    <property type="term" value="F:xenobiotic transmembrane transporter activity"/>
    <property type="evidence" value="ECO:0007669"/>
    <property type="project" value="TreeGrafter"/>
</dbReference>
<evidence type="ECO:0000313" key="4">
    <source>
        <dbReference type="Proteomes" id="UP000249547"/>
    </source>
</evidence>
<dbReference type="InterPro" id="IPR027463">
    <property type="entry name" value="AcrB_DN_DC_subdom"/>
</dbReference>
<dbReference type="Proteomes" id="UP000249547">
    <property type="component" value="Unassembled WGS sequence"/>
</dbReference>
<keyword evidence="2" id="KW-0812">Transmembrane</keyword>